<protein>
    <submittedName>
        <fullName evidence="5">YifB family Mg chelatase-like AAA ATPase</fullName>
    </submittedName>
</protein>
<evidence type="ECO:0000259" key="4">
    <source>
        <dbReference type="SMART" id="SM00382"/>
    </source>
</evidence>
<keyword evidence="3" id="KW-0067">ATP-binding</keyword>
<sequence>MSLATVHTRALLGVESPPVTVEVHLSGGLPGLTMVGLPETAVKESRERVRSALLNCHFEFPARRITINLAPADLPKEGGRYDLAIALGILVASNQLPITVLNNTEVLGELTLGGEIRPVQGAISAAMAVKHCGRRLVLPADNAQEASLVSQLDCAYAKDLLSLCAHLRGEHRLPEFAPIAEHVNDRQAPDMSEVKGQELAKRALEVAAAGGHNLLYFGPPGTGKTLLAQRLPGILPPLTEHQALSVAAIYSVAGLHRQQHFCPPIRHPHHTASAVALVGGGSNPKPGEISLAHSGVLFLDELPEFQRSVLEVMREPLENGRIDIARANRQVSYPAAFQLIAAMNPCPCGHYPEPRCSCTPDQVRRYRSKISGPLLDRIDLHVAVINQPPSRLQQLPGGDSSGVIRQRVIAARQRQVDRQGVSNAHLAGRNLDQHCAIDAPSAQFLEQATVKLGLSARAYHRILRVARTLADLALSDTVQRSHLAEAIGYRQLDRTQ</sequence>
<comment type="similarity">
    <text evidence="1">Belongs to the Mg-chelatase subunits D/I family. ComM subfamily.</text>
</comment>
<dbReference type="GO" id="GO:0005524">
    <property type="term" value="F:ATP binding"/>
    <property type="evidence" value="ECO:0007669"/>
    <property type="project" value="UniProtKB-KW"/>
</dbReference>
<dbReference type="NCBIfam" id="NF007365">
    <property type="entry name" value="PRK09862.1"/>
    <property type="match status" value="1"/>
</dbReference>
<dbReference type="InterPro" id="IPR003593">
    <property type="entry name" value="AAA+_ATPase"/>
</dbReference>
<dbReference type="InterPro" id="IPR000523">
    <property type="entry name" value="Mg_chelatse_chII-like_cat_dom"/>
</dbReference>
<dbReference type="NCBIfam" id="TIGR00368">
    <property type="entry name" value="YifB family Mg chelatase-like AAA ATPase"/>
    <property type="match status" value="1"/>
</dbReference>
<dbReference type="SUPFAM" id="SSF54211">
    <property type="entry name" value="Ribosomal protein S5 domain 2-like"/>
    <property type="match status" value="1"/>
</dbReference>
<dbReference type="EMBL" id="BAABLX010000028">
    <property type="protein sequence ID" value="GAA4948838.1"/>
    <property type="molecule type" value="Genomic_DNA"/>
</dbReference>
<dbReference type="InterPro" id="IPR014721">
    <property type="entry name" value="Ribsml_uS5_D2-typ_fold_subgr"/>
</dbReference>
<dbReference type="InterPro" id="IPR027417">
    <property type="entry name" value="P-loop_NTPase"/>
</dbReference>
<dbReference type="InterPro" id="IPR020568">
    <property type="entry name" value="Ribosomal_Su5_D2-typ_SF"/>
</dbReference>
<keyword evidence="6" id="KW-1185">Reference proteome</keyword>
<gene>
    <name evidence="5" type="ORF">GCM10025791_31150</name>
</gene>
<dbReference type="Gene3D" id="3.30.230.10">
    <property type="match status" value="1"/>
</dbReference>
<dbReference type="Proteomes" id="UP001409585">
    <property type="component" value="Unassembled WGS sequence"/>
</dbReference>
<dbReference type="Pfam" id="PF13335">
    <property type="entry name" value="Mg_chelatase_C"/>
    <property type="match status" value="1"/>
</dbReference>
<dbReference type="Pfam" id="PF13541">
    <property type="entry name" value="ChlI"/>
    <property type="match status" value="1"/>
</dbReference>
<name>A0AAV3U5K5_9ALTE</name>
<evidence type="ECO:0000313" key="5">
    <source>
        <dbReference type="EMBL" id="GAA4948838.1"/>
    </source>
</evidence>
<proteinExistence type="inferred from homology"/>
<dbReference type="InterPro" id="IPR025158">
    <property type="entry name" value="Mg_chelat-rel_C"/>
</dbReference>
<evidence type="ECO:0000313" key="6">
    <source>
        <dbReference type="Proteomes" id="UP001409585"/>
    </source>
</evidence>
<accession>A0AAV3U5K5</accession>
<comment type="caution">
    <text evidence="5">The sequence shown here is derived from an EMBL/GenBank/DDBJ whole genome shotgun (WGS) entry which is preliminary data.</text>
</comment>
<dbReference type="PRINTS" id="PR01657">
    <property type="entry name" value="MCMFAMILY"/>
</dbReference>
<dbReference type="RefSeq" id="WP_345424293.1">
    <property type="nucleotide sequence ID" value="NZ_AP031496.1"/>
</dbReference>
<dbReference type="SMART" id="SM00382">
    <property type="entry name" value="AAA"/>
    <property type="match status" value="1"/>
</dbReference>
<dbReference type="InterPro" id="IPR001208">
    <property type="entry name" value="MCM_dom"/>
</dbReference>
<reference evidence="6" key="1">
    <citation type="journal article" date="2019" name="Int. J. Syst. Evol. Microbiol.">
        <title>The Global Catalogue of Microorganisms (GCM) 10K type strain sequencing project: providing services to taxonomists for standard genome sequencing and annotation.</title>
        <authorList>
            <consortium name="The Broad Institute Genomics Platform"/>
            <consortium name="The Broad Institute Genome Sequencing Center for Infectious Disease"/>
            <person name="Wu L."/>
            <person name="Ma J."/>
        </authorList>
    </citation>
    <scope>NUCLEOTIDE SEQUENCE [LARGE SCALE GENOMIC DNA]</scope>
    <source>
        <strain evidence="6">JCM 19134</strain>
    </source>
</reference>
<dbReference type="SUPFAM" id="SSF52540">
    <property type="entry name" value="P-loop containing nucleoside triphosphate hydrolases"/>
    <property type="match status" value="1"/>
</dbReference>
<organism evidence="5 6">
    <name type="scientific">Halioxenophilus aromaticivorans</name>
    <dbReference type="NCBI Taxonomy" id="1306992"/>
    <lineage>
        <taxon>Bacteria</taxon>
        <taxon>Pseudomonadati</taxon>
        <taxon>Pseudomonadota</taxon>
        <taxon>Gammaproteobacteria</taxon>
        <taxon>Alteromonadales</taxon>
        <taxon>Alteromonadaceae</taxon>
        <taxon>Halioxenophilus</taxon>
    </lineage>
</organism>
<feature type="domain" description="AAA+ ATPase" evidence="4">
    <location>
        <begin position="210"/>
        <end position="388"/>
    </location>
</feature>
<keyword evidence="2" id="KW-0547">Nucleotide-binding</keyword>
<dbReference type="InterPro" id="IPR045006">
    <property type="entry name" value="CHLI-like"/>
</dbReference>
<dbReference type="PANTHER" id="PTHR32039:SF7">
    <property type="entry name" value="COMPETENCE PROTEIN COMM"/>
    <property type="match status" value="1"/>
</dbReference>
<dbReference type="GO" id="GO:0003677">
    <property type="term" value="F:DNA binding"/>
    <property type="evidence" value="ECO:0007669"/>
    <property type="project" value="InterPro"/>
</dbReference>
<evidence type="ECO:0000256" key="2">
    <source>
        <dbReference type="ARBA" id="ARBA00022741"/>
    </source>
</evidence>
<dbReference type="InterPro" id="IPR004482">
    <property type="entry name" value="Mg_chelat-rel"/>
</dbReference>
<evidence type="ECO:0000256" key="3">
    <source>
        <dbReference type="ARBA" id="ARBA00022840"/>
    </source>
</evidence>
<dbReference type="Gene3D" id="3.40.50.300">
    <property type="entry name" value="P-loop containing nucleotide triphosphate hydrolases"/>
    <property type="match status" value="1"/>
</dbReference>
<evidence type="ECO:0000256" key="1">
    <source>
        <dbReference type="ARBA" id="ARBA00006354"/>
    </source>
</evidence>
<dbReference type="PANTHER" id="PTHR32039">
    <property type="entry name" value="MAGNESIUM-CHELATASE SUBUNIT CHLI"/>
    <property type="match status" value="1"/>
</dbReference>
<dbReference type="Pfam" id="PF01078">
    <property type="entry name" value="Mg_chelatase"/>
    <property type="match status" value="1"/>
</dbReference>
<dbReference type="AlphaFoldDB" id="A0AAV3U5K5"/>